<keyword evidence="4 6" id="KW-1133">Transmembrane helix</keyword>
<evidence type="ECO:0000256" key="6">
    <source>
        <dbReference type="SAM" id="Phobius"/>
    </source>
</evidence>
<evidence type="ECO:0000313" key="8">
    <source>
        <dbReference type="Proteomes" id="UP001370490"/>
    </source>
</evidence>
<evidence type="ECO:0000313" key="7">
    <source>
        <dbReference type="EMBL" id="KAK6917749.1"/>
    </source>
</evidence>
<dbReference type="Pfam" id="PF00854">
    <property type="entry name" value="PTR2"/>
    <property type="match status" value="1"/>
</dbReference>
<dbReference type="AlphaFoldDB" id="A0AAN8URG9"/>
<evidence type="ECO:0000256" key="3">
    <source>
        <dbReference type="ARBA" id="ARBA00022692"/>
    </source>
</evidence>
<evidence type="ECO:0000256" key="1">
    <source>
        <dbReference type="ARBA" id="ARBA00004141"/>
    </source>
</evidence>
<keyword evidence="3 6" id="KW-0812">Transmembrane</keyword>
<organism evidence="7 8">
    <name type="scientific">Dillenia turbinata</name>
    <dbReference type="NCBI Taxonomy" id="194707"/>
    <lineage>
        <taxon>Eukaryota</taxon>
        <taxon>Viridiplantae</taxon>
        <taxon>Streptophyta</taxon>
        <taxon>Embryophyta</taxon>
        <taxon>Tracheophyta</taxon>
        <taxon>Spermatophyta</taxon>
        <taxon>Magnoliopsida</taxon>
        <taxon>eudicotyledons</taxon>
        <taxon>Gunneridae</taxon>
        <taxon>Pentapetalae</taxon>
        <taxon>Dilleniales</taxon>
        <taxon>Dilleniaceae</taxon>
        <taxon>Dillenia</taxon>
    </lineage>
</organism>
<dbReference type="GO" id="GO:0016020">
    <property type="term" value="C:membrane"/>
    <property type="evidence" value="ECO:0007669"/>
    <property type="project" value="UniProtKB-SubCell"/>
</dbReference>
<comment type="subcellular location">
    <subcellularLocation>
        <location evidence="1">Membrane</location>
        <topology evidence="1">Multi-pass membrane protein</topology>
    </subcellularLocation>
</comment>
<evidence type="ECO:0000256" key="4">
    <source>
        <dbReference type="ARBA" id="ARBA00022989"/>
    </source>
</evidence>
<dbReference type="GO" id="GO:0022857">
    <property type="term" value="F:transmembrane transporter activity"/>
    <property type="evidence" value="ECO:0007669"/>
    <property type="project" value="InterPro"/>
</dbReference>
<feature type="transmembrane region" description="Helical" evidence="6">
    <location>
        <begin position="219"/>
        <end position="242"/>
    </location>
</feature>
<sequence>VTAFENVAFIALAVNLITYFTGVMHYGMADAAAQLTNRMGTCYLQTVFVAAFRNGSLGLLENSVDLYEIDRDKETALEIEFLPHTDDLSRELFYKQVVSKAKDLLYHKLYSLFNLFSPNIFQLQTFSVQQGTTMDTRLTNSFHIPTASLPIFPIAFLLIMMPAYDRICVLFLRKIIRIPTGITRLQRTGAGVVVSSLSMAAAALAEVKRKHVARENNMLDAIPVAAIAHMCFLASTPILHLWNC</sequence>
<name>A0AAN8URG9_9MAGN</name>
<accession>A0AAN8URG9</accession>
<dbReference type="Proteomes" id="UP001370490">
    <property type="component" value="Unassembled WGS sequence"/>
</dbReference>
<proteinExistence type="inferred from homology"/>
<dbReference type="PANTHER" id="PTHR11654">
    <property type="entry name" value="OLIGOPEPTIDE TRANSPORTER-RELATED"/>
    <property type="match status" value="1"/>
</dbReference>
<dbReference type="EMBL" id="JBAMMX010000023">
    <property type="protein sequence ID" value="KAK6917749.1"/>
    <property type="molecule type" value="Genomic_DNA"/>
</dbReference>
<comment type="similarity">
    <text evidence="2">Belongs to the major facilitator superfamily. Proton-dependent oligopeptide transporter (POT/PTR) (TC 2.A.17) family.</text>
</comment>
<keyword evidence="5 6" id="KW-0472">Membrane</keyword>
<feature type="non-terminal residue" evidence="7">
    <location>
        <position position="1"/>
    </location>
</feature>
<keyword evidence="8" id="KW-1185">Reference proteome</keyword>
<dbReference type="InterPro" id="IPR000109">
    <property type="entry name" value="POT_fam"/>
</dbReference>
<dbReference type="Gene3D" id="1.20.1250.20">
    <property type="entry name" value="MFS general substrate transporter like domains"/>
    <property type="match status" value="1"/>
</dbReference>
<protein>
    <submittedName>
        <fullName evidence="7">Proton-dependent oligopeptide transporter family</fullName>
    </submittedName>
</protein>
<feature type="transmembrane region" description="Helical" evidence="6">
    <location>
        <begin position="6"/>
        <end position="29"/>
    </location>
</feature>
<evidence type="ECO:0000256" key="5">
    <source>
        <dbReference type="ARBA" id="ARBA00023136"/>
    </source>
</evidence>
<comment type="caution">
    <text evidence="7">The sequence shown here is derived from an EMBL/GenBank/DDBJ whole genome shotgun (WGS) entry which is preliminary data.</text>
</comment>
<evidence type="ECO:0000256" key="2">
    <source>
        <dbReference type="ARBA" id="ARBA00005982"/>
    </source>
</evidence>
<dbReference type="InterPro" id="IPR036259">
    <property type="entry name" value="MFS_trans_sf"/>
</dbReference>
<reference evidence="7 8" key="1">
    <citation type="submission" date="2023-12" db="EMBL/GenBank/DDBJ databases">
        <title>A high-quality genome assembly for Dillenia turbinata (Dilleniales).</title>
        <authorList>
            <person name="Chanderbali A."/>
        </authorList>
    </citation>
    <scope>NUCLEOTIDE SEQUENCE [LARGE SCALE GENOMIC DNA]</scope>
    <source>
        <strain evidence="7">LSX21</strain>
        <tissue evidence="7">Leaf</tissue>
    </source>
</reference>
<feature type="transmembrane region" description="Helical" evidence="6">
    <location>
        <begin position="144"/>
        <end position="164"/>
    </location>
</feature>
<gene>
    <name evidence="7" type="ORF">RJ641_018500</name>
</gene>
<feature type="transmembrane region" description="Helical" evidence="6">
    <location>
        <begin position="189"/>
        <end position="207"/>
    </location>
</feature>